<comment type="caution">
    <text evidence="1">The sequence shown here is derived from an EMBL/GenBank/DDBJ whole genome shotgun (WGS) entry which is preliminary data.</text>
</comment>
<proteinExistence type="predicted"/>
<sequence>MIQRGENFKYVFINPSTESTAHELTLFDVSAKETPLSDESTDPLHSEIMAYFISRGFQSNLVRSFLEEEVHLDLKTNTELMFDFLEERQRLNPTIFVGIEGTGVSCVTSDFISLVIRMNPQSMGFQYSDAFDNVFYDANLPRNQWISYDRKGGPQMFASSYDDITTGIDNILSNNTKVADTNSTIYTMCFLSRNKLSKRPSNQQEWNHTCTWQTQSRFRIGS</sequence>
<accession>A0A9N9F9F9</accession>
<reference evidence="1" key="1">
    <citation type="submission" date="2021-06" db="EMBL/GenBank/DDBJ databases">
        <authorList>
            <person name="Kallberg Y."/>
            <person name="Tangrot J."/>
            <person name="Rosling A."/>
        </authorList>
    </citation>
    <scope>NUCLEOTIDE SEQUENCE</scope>
    <source>
        <strain evidence="1">UK204</strain>
    </source>
</reference>
<dbReference type="EMBL" id="CAJVPQ010000903">
    <property type="protein sequence ID" value="CAG8518544.1"/>
    <property type="molecule type" value="Genomic_DNA"/>
</dbReference>
<evidence type="ECO:0000313" key="1">
    <source>
        <dbReference type="EMBL" id="CAG8518544.1"/>
    </source>
</evidence>
<dbReference type="OrthoDB" id="2314945at2759"/>
<keyword evidence="2" id="KW-1185">Reference proteome</keyword>
<dbReference type="Proteomes" id="UP000789570">
    <property type="component" value="Unassembled WGS sequence"/>
</dbReference>
<name>A0A9N9F9F9_9GLOM</name>
<organism evidence="1 2">
    <name type="scientific">Funneliformis caledonium</name>
    <dbReference type="NCBI Taxonomy" id="1117310"/>
    <lineage>
        <taxon>Eukaryota</taxon>
        <taxon>Fungi</taxon>
        <taxon>Fungi incertae sedis</taxon>
        <taxon>Mucoromycota</taxon>
        <taxon>Glomeromycotina</taxon>
        <taxon>Glomeromycetes</taxon>
        <taxon>Glomerales</taxon>
        <taxon>Glomeraceae</taxon>
        <taxon>Funneliformis</taxon>
    </lineage>
</organism>
<gene>
    <name evidence="1" type="ORF">FCALED_LOCUS4574</name>
</gene>
<protein>
    <submittedName>
        <fullName evidence="1">8232_t:CDS:1</fullName>
    </submittedName>
</protein>
<evidence type="ECO:0000313" key="2">
    <source>
        <dbReference type="Proteomes" id="UP000789570"/>
    </source>
</evidence>
<dbReference type="AlphaFoldDB" id="A0A9N9F9F9"/>